<dbReference type="PANTHER" id="PTHR33284:SF1">
    <property type="entry name" value="RIBOSOMAL PROTEIN L25_GLN-TRNA SYNTHETASE, ANTI-CODON-BINDING DOMAIN-CONTAINING PROTEIN"/>
    <property type="match status" value="1"/>
</dbReference>
<dbReference type="InterPro" id="IPR020056">
    <property type="entry name" value="Rbsml_bL25/Gln-tRNA_synth_N"/>
</dbReference>
<evidence type="ECO:0000313" key="10">
    <source>
        <dbReference type="Proteomes" id="UP000024842"/>
    </source>
</evidence>
<dbReference type="InterPro" id="IPR001021">
    <property type="entry name" value="Ribosomal_bL25_long"/>
</dbReference>
<dbReference type="EMBL" id="BAUP01000064">
    <property type="protein sequence ID" value="GAJ46130.1"/>
    <property type="molecule type" value="Genomic_DNA"/>
</dbReference>
<dbReference type="PANTHER" id="PTHR33284">
    <property type="entry name" value="RIBOSOMAL PROTEIN L25/GLN-TRNA SYNTHETASE, ANTI-CODON-BINDING DOMAIN-CONTAINING PROTEIN"/>
    <property type="match status" value="1"/>
</dbReference>
<evidence type="ECO:0000259" key="8">
    <source>
        <dbReference type="Pfam" id="PF14693"/>
    </source>
</evidence>
<feature type="region of interest" description="Disordered" evidence="6">
    <location>
        <begin position="199"/>
        <end position="219"/>
    </location>
</feature>
<dbReference type="InterPro" id="IPR029751">
    <property type="entry name" value="Ribosomal_L25_dom"/>
</dbReference>
<dbReference type="OrthoDB" id="9806411at2"/>
<feature type="compositionally biased region" description="Basic and acidic residues" evidence="6">
    <location>
        <begin position="204"/>
        <end position="213"/>
    </location>
</feature>
<evidence type="ECO:0000256" key="4">
    <source>
        <dbReference type="ARBA" id="ARBA00023274"/>
    </source>
</evidence>
<keyword evidence="3 5" id="KW-0689">Ribosomal protein</keyword>
<dbReference type="SUPFAM" id="SSF50715">
    <property type="entry name" value="Ribosomal protein L25-like"/>
    <property type="match status" value="1"/>
</dbReference>
<dbReference type="NCBIfam" id="NF004128">
    <property type="entry name" value="PRK05618.1-2"/>
    <property type="match status" value="1"/>
</dbReference>
<evidence type="ECO:0000256" key="3">
    <source>
        <dbReference type="ARBA" id="ARBA00022980"/>
    </source>
</evidence>
<reference evidence="9 10" key="1">
    <citation type="journal article" date="2014" name="FEMS Microbiol. Lett.">
        <title>Draft genome sequences of three Holospora species (Holospora obtusa, Holospora undulata, and Holospora elegans), endonuclear symbiotic bacteria of the ciliate Paramecium caudatum.</title>
        <authorList>
            <person name="Dohra H."/>
            <person name="Tanaka K."/>
            <person name="Suzuki T."/>
            <person name="Fujishima M."/>
            <person name="Suzuki H."/>
        </authorList>
    </citation>
    <scope>NUCLEOTIDE SEQUENCE [LARGE SCALE GENOMIC DNA]</scope>
    <source>
        <strain evidence="9 10">E1</strain>
    </source>
</reference>
<dbReference type="HAMAP" id="MF_01334">
    <property type="entry name" value="Ribosomal_bL25_CTC"/>
    <property type="match status" value="1"/>
</dbReference>
<dbReference type="Proteomes" id="UP000024842">
    <property type="component" value="Unassembled WGS sequence"/>
</dbReference>
<dbReference type="AlphaFoldDB" id="A0A023DYP8"/>
<dbReference type="GO" id="GO:0003735">
    <property type="term" value="F:structural constituent of ribosome"/>
    <property type="evidence" value="ECO:0007669"/>
    <property type="project" value="InterPro"/>
</dbReference>
<dbReference type="NCBIfam" id="TIGR00731">
    <property type="entry name" value="bL25_bact_ctc"/>
    <property type="match status" value="1"/>
</dbReference>
<comment type="subunit">
    <text evidence="5">Part of the 50S ribosomal subunit; part of the 5S rRNA/L5/L18/L25 subcomplex. Contacts the 5S rRNA. Binds to the 5S rRNA independently of L5 and L18.</text>
</comment>
<keyword evidence="1 5" id="KW-0699">rRNA-binding</keyword>
<sequence length="219" mass="24208">MKLDYLVIGRVMKCSLDNSVPFLTVYPRQAHQTKGQIRALRLSGRIPCVLYGEGPSENVSVCAKDIASELEKPGIFSRVFQVQDHGKVLISSIQFCSVKDRPVHVDLRRLSKNQKIKLLVRIAFLHQDKSVGIKRGGALNVVHHHLEILAPADHIPEVIEVDISNLDIGQTIHLESIALPKDVQVLHVEKDEAIASIVPPSSGDKLDVQEHSDSQSTSV</sequence>
<feature type="domain" description="Large ribosomal subunit protein bL25 beta" evidence="8">
    <location>
        <begin position="115"/>
        <end position="200"/>
    </location>
</feature>
<dbReference type="GO" id="GO:0008097">
    <property type="term" value="F:5S rRNA binding"/>
    <property type="evidence" value="ECO:0007669"/>
    <property type="project" value="InterPro"/>
</dbReference>
<keyword evidence="2 5" id="KW-0694">RNA-binding</keyword>
<dbReference type="RefSeq" id="WP_024161364.1">
    <property type="nucleotide sequence ID" value="NZ_BAUP01000064.1"/>
</dbReference>
<dbReference type="GO" id="GO:0022625">
    <property type="term" value="C:cytosolic large ribosomal subunit"/>
    <property type="evidence" value="ECO:0007669"/>
    <property type="project" value="TreeGrafter"/>
</dbReference>
<evidence type="ECO:0000259" key="7">
    <source>
        <dbReference type="Pfam" id="PF01386"/>
    </source>
</evidence>
<dbReference type="InterPro" id="IPR037121">
    <property type="entry name" value="Ribosomal_bL25_C"/>
</dbReference>
<proteinExistence type="inferred from homology"/>
<dbReference type="GO" id="GO:0006412">
    <property type="term" value="P:translation"/>
    <property type="evidence" value="ECO:0007669"/>
    <property type="project" value="UniProtKB-UniRule"/>
</dbReference>
<keyword evidence="4 5" id="KW-0687">Ribonucleoprotein</keyword>
<dbReference type="CDD" id="cd00495">
    <property type="entry name" value="Ribosomal_L25_TL5_CTC"/>
    <property type="match status" value="1"/>
</dbReference>
<dbReference type="STRING" id="1427503.HE1_00453"/>
<comment type="caution">
    <text evidence="9">The sequence shown here is derived from an EMBL/GenBank/DDBJ whole genome shotgun (WGS) entry which is preliminary data.</text>
</comment>
<organism evidence="9 10">
    <name type="scientific">Holospora elegans E1</name>
    <dbReference type="NCBI Taxonomy" id="1427503"/>
    <lineage>
        <taxon>Bacteria</taxon>
        <taxon>Pseudomonadati</taxon>
        <taxon>Pseudomonadota</taxon>
        <taxon>Alphaproteobacteria</taxon>
        <taxon>Holosporales</taxon>
        <taxon>Holosporaceae</taxon>
        <taxon>Holospora</taxon>
    </lineage>
</organism>
<comment type="similarity">
    <text evidence="5">Belongs to the bacterial ribosomal protein bL25 family. CTC subfamily.</text>
</comment>
<feature type="domain" description="Large ribosomal subunit protein bL25 L25" evidence="7">
    <location>
        <begin position="23"/>
        <end position="107"/>
    </location>
</feature>
<evidence type="ECO:0000256" key="6">
    <source>
        <dbReference type="SAM" id="MobiDB-lite"/>
    </source>
</evidence>
<keyword evidence="10" id="KW-1185">Reference proteome</keyword>
<dbReference type="Pfam" id="PF14693">
    <property type="entry name" value="Ribosomal_TL5_C"/>
    <property type="match status" value="1"/>
</dbReference>
<evidence type="ECO:0000256" key="1">
    <source>
        <dbReference type="ARBA" id="ARBA00022730"/>
    </source>
</evidence>
<evidence type="ECO:0000313" key="9">
    <source>
        <dbReference type="EMBL" id="GAJ46130.1"/>
    </source>
</evidence>
<comment type="function">
    <text evidence="5">This is one of the proteins that binds to the 5S RNA in the ribosome where it forms part of the central protuberance.</text>
</comment>
<gene>
    <name evidence="5" type="primary">rplY</name>
    <name evidence="5" type="synonym">ctc</name>
    <name evidence="9" type="ORF">HE1_00453</name>
</gene>
<protein>
    <recommendedName>
        <fullName evidence="5">Large ribosomal subunit protein bL25</fullName>
    </recommendedName>
    <alternativeName>
        <fullName evidence="5">General stress protein CTC</fullName>
    </alternativeName>
</protein>
<name>A0A023DYP8_9PROT</name>
<dbReference type="Pfam" id="PF01386">
    <property type="entry name" value="Ribosomal_L25p"/>
    <property type="match status" value="1"/>
</dbReference>
<accession>A0A023DYP8</accession>
<dbReference type="InterPro" id="IPR020930">
    <property type="entry name" value="Ribosomal_uL5_bac-type"/>
</dbReference>
<dbReference type="Gene3D" id="2.40.240.10">
    <property type="entry name" value="Ribosomal Protein L25, Chain P"/>
    <property type="match status" value="1"/>
</dbReference>
<dbReference type="Gene3D" id="2.170.120.20">
    <property type="entry name" value="Ribosomal protein L25, beta domain"/>
    <property type="match status" value="1"/>
</dbReference>
<dbReference type="InterPro" id="IPR020057">
    <property type="entry name" value="Ribosomal_bL25_b-dom"/>
</dbReference>
<dbReference type="InterPro" id="IPR011035">
    <property type="entry name" value="Ribosomal_bL25/Gln-tRNA_synth"/>
</dbReference>
<evidence type="ECO:0000256" key="5">
    <source>
        <dbReference type="HAMAP-Rule" id="MF_01334"/>
    </source>
</evidence>
<evidence type="ECO:0000256" key="2">
    <source>
        <dbReference type="ARBA" id="ARBA00022884"/>
    </source>
</evidence>